<dbReference type="Proteomes" id="UP000660801">
    <property type="component" value="Unassembled WGS sequence"/>
</dbReference>
<evidence type="ECO:0000256" key="1">
    <source>
        <dbReference type="ARBA" id="ARBA00023125"/>
    </source>
</evidence>
<dbReference type="GO" id="GO:0003677">
    <property type="term" value="F:DNA binding"/>
    <property type="evidence" value="ECO:0007669"/>
    <property type="project" value="UniProtKB-KW"/>
</dbReference>
<gene>
    <name evidence="3" type="ORF">GCM10011510_04620</name>
</gene>
<reference evidence="3" key="1">
    <citation type="journal article" date="2014" name="Int. J. Syst. Evol. Microbiol.">
        <title>Complete genome sequence of Corynebacterium casei LMG S-19264T (=DSM 44701T), isolated from a smear-ripened cheese.</title>
        <authorList>
            <consortium name="US DOE Joint Genome Institute (JGI-PGF)"/>
            <person name="Walter F."/>
            <person name="Albersmeier A."/>
            <person name="Kalinowski J."/>
            <person name="Ruckert C."/>
        </authorList>
    </citation>
    <scope>NUCLEOTIDE SEQUENCE</scope>
    <source>
        <strain evidence="3">CGMCC 1.15533</strain>
    </source>
</reference>
<evidence type="ECO:0000313" key="4">
    <source>
        <dbReference type="Proteomes" id="UP000660801"/>
    </source>
</evidence>
<dbReference type="SUPFAM" id="SSF46785">
    <property type="entry name" value="Winged helix' DNA-binding domain"/>
    <property type="match status" value="1"/>
</dbReference>
<keyword evidence="4" id="KW-1185">Reference proteome</keyword>
<dbReference type="Gene3D" id="1.10.10.10">
    <property type="entry name" value="Winged helix-like DNA-binding domain superfamily/Winged helix DNA-binding domain"/>
    <property type="match status" value="1"/>
</dbReference>
<protein>
    <recommendedName>
        <fullName evidence="2">Helix-turn-helix type 11 domain-containing protein</fullName>
    </recommendedName>
</protein>
<organism evidence="3 4">
    <name type="scientific">Streptococcus himalayensis</name>
    <dbReference type="NCBI Taxonomy" id="1888195"/>
    <lineage>
        <taxon>Bacteria</taxon>
        <taxon>Bacillati</taxon>
        <taxon>Bacillota</taxon>
        <taxon>Bacilli</taxon>
        <taxon>Lactobacillales</taxon>
        <taxon>Streptococcaceae</taxon>
        <taxon>Streptococcus</taxon>
    </lineage>
</organism>
<dbReference type="Pfam" id="PF08279">
    <property type="entry name" value="HTH_11"/>
    <property type="match status" value="1"/>
</dbReference>
<dbReference type="InterPro" id="IPR036390">
    <property type="entry name" value="WH_DNA-bd_sf"/>
</dbReference>
<evidence type="ECO:0000313" key="3">
    <source>
        <dbReference type="EMBL" id="GGE26494.1"/>
    </source>
</evidence>
<feature type="domain" description="Helix-turn-helix type 11" evidence="2">
    <location>
        <begin position="15"/>
        <end position="66"/>
    </location>
</feature>
<proteinExistence type="predicted"/>
<dbReference type="InterPro" id="IPR013196">
    <property type="entry name" value="HTH_11"/>
</dbReference>
<dbReference type="InterPro" id="IPR011991">
    <property type="entry name" value="ArsR-like_HTH"/>
</dbReference>
<accession>A0A917A4D5</accession>
<dbReference type="EMBL" id="BMJN01000004">
    <property type="protein sequence ID" value="GGE26494.1"/>
    <property type="molecule type" value="Genomic_DNA"/>
</dbReference>
<comment type="caution">
    <text evidence="3">The sequence shown here is derived from an EMBL/GenBank/DDBJ whole genome shotgun (WGS) entry which is preliminary data.</text>
</comment>
<dbReference type="CDD" id="cd00090">
    <property type="entry name" value="HTH_ARSR"/>
    <property type="match status" value="1"/>
</dbReference>
<reference evidence="3" key="2">
    <citation type="submission" date="2020-09" db="EMBL/GenBank/DDBJ databases">
        <authorList>
            <person name="Sun Q."/>
            <person name="Zhou Y."/>
        </authorList>
    </citation>
    <scope>NUCLEOTIDE SEQUENCE</scope>
    <source>
        <strain evidence="3">CGMCC 1.15533</strain>
    </source>
</reference>
<name>A0A917A4D5_9STRE</name>
<dbReference type="InterPro" id="IPR036388">
    <property type="entry name" value="WH-like_DNA-bd_sf"/>
</dbReference>
<dbReference type="AlphaFoldDB" id="A0A917A4D5"/>
<sequence>MIDDPGLDARALGIMLVILRNKSTWKIYPPEIAKRAGLSRTTVDKYFKQLEELGYIRTVTIGRGYKKGKETFRFAADFKITDWYFKDYILPKLEEYVPSQVVDKSVENLK</sequence>
<keyword evidence="1" id="KW-0238">DNA-binding</keyword>
<evidence type="ECO:0000259" key="2">
    <source>
        <dbReference type="Pfam" id="PF08279"/>
    </source>
</evidence>